<proteinExistence type="predicted"/>
<dbReference type="OrthoDB" id="10316942at2759"/>
<protein>
    <submittedName>
        <fullName evidence="2">Uncharacterized protein</fullName>
    </submittedName>
</protein>
<sequence length="319" mass="36693">MPPHPPPTPNQPHRTCYIRTKHISPSTFPDDTRTGLPRYPTRIRYAMRRAHKFILCASSPIDKLALDYLLDPPDLGARWDTAPKLPTPELYPAKITVYFSMSQVGTKDAAATQRRLEREKVNWVIAGKDEEELDKMLLEKADYLISGVYVEDRIHMPIQNWFKYICEGTLQPEDEKVDISTRRLGIKQAGYSFRELSGQRRVKRMGDVDPNLRRCGRCLERHKRRDLCAVAAQELEDGKGDAKMNDGNVIWGWGRPGDGVVGKGCEKLTAQDFMDRFHWDRYDRNIPWEKRGEQRPGDEARGGWSSKVPIGEGEDWKTL</sequence>
<feature type="compositionally biased region" description="Basic and acidic residues" evidence="1">
    <location>
        <begin position="289"/>
        <end position="301"/>
    </location>
</feature>
<feature type="region of interest" description="Disordered" evidence="1">
    <location>
        <begin position="289"/>
        <end position="319"/>
    </location>
</feature>
<reference evidence="2" key="1">
    <citation type="journal article" date="2020" name="Stud. Mycol.">
        <title>101 Dothideomycetes genomes: a test case for predicting lifestyles and emergence of pathogens.</title>
        <authorList>
            <person name="Haridas S."/>
            <person name="Albert R."/>
            <person name="Binder M."/>
            <person name="Bloem J."/>
            <person name="Labutti K."/>
            <person name="Salamov A."/>
            <person name="Andreopoulos B."/>
            <person name="Baker S."/>
            <person name="Barry K."/>
            <person name="Bills G."/>
            <person name="Bluhm B."/>
            <person name="Cannon C."/>
            <person name="Castanera R."/>
            <person name="Culley D."/>
            <person name="Daum C."/>
            <person name="Ezra D."/>
            <person name="Gonzalez J."/>
            <person name="Henrissat B."/>
            <person name="Kuo A."/>
            <person name="Liang C."/>
            <person name="Lipzen A."/>
            <person name="Lutzoni F."/>
            <person name="Magnuson J."/>
            <person name="Mondo S."/>
            <person name="Nolan M."/>
            <person name="Ohm R."/>
            <person name="Pangilinan J."/>
            <person name="Park H.-J."/>
            <person name="Ramirez L."/>
            <person name="Alfaro M."/>
            <person name="Sun H."/>
            <person name="Tritt A."/>
            <person name="Yoshinaga Y."/>
            <person name="Zwiers L.-H."/>
            <person name="Turgeon B."/>
            <person name="Goodwin S."/>
            <person name="Spatafora J."/>
            <person name="Crous P."/>
            <person name="Grigoriev I."/>
        </authorList>
    </citation>
    <scope>NUCLEOTIDE SEQUENCE</scope>
    <source>
        <strain evidence="2">CBS 269.34</strain>
    </source>
</reference>
<dbReference type="AlphaFoldDB" id="A0A6A6QLS7"/>
<dbReference type="EMBL" id="MU004193">
    <property type="protein sequence ID" value="KAF2493064.1"/>
    <property type="molecule type" value="Genomic_DNA"/>
</dbReference>
<evidence type="ECO:0000313" key="3">
    <source>
        <dbReference type="Proteomes" id="UP000799750"/>
    </source>
</evidence>
<name>A0A6A6QLS7_9PEZI</name>
<keyword evidence="3" id="KW-1185">Reference proteome</keyword>
<gene>
    <name evidence="2" type="ORF">BU16DRAFT_564355</name>
</gene>
<dbReference type="Proteomes" id="UP000799750">
    <property type="component" value="Unassembled WGS sequence"/>
</dbReference>
<organism evidence="2 3">
    <name type="scientific">Lophium mytilinum</name>
    <dbReference type="NCBI Taxonomy" id="390894"/>
    <lineage>
        <taxon>Eukaryota</taxon>
        <taxon>Fungi</taxon>
        <taxon>Dikarya</taxon>
        <taxon>Ascomycota</taxon>
        <taxon>Pezizomycotina</taxon>
        <taxon>Dothideomycetes</taxon>
        <taxon>Pleosporomycetidae</taxon>
        <taxon>Mytilinidiales</taxon>
        <taxon>Mytilinidiaceae</taxon>
        <taxon>Lophium</taxon>
    </lineage>
</organism>
<accession>A0A6A6QLS7</accession>
<evidence type="ECO:0000256" key="1">
    <source>
        <dbReference type="SAM" id="MobiDB-lite"/>
    </source>
</evidence>
<evidence type="ECO:0000313" key="2">
    <source>
        <dbReference type="EMBL" id="KAF2493064.1"/>
    </source>
</evidence>